<reference evidence="2" key="1">
    <citation type="submission" date="2019-05" db="EMBL/GenBank/DDBJ databases">
        <title>The identification and expression analysis of odorant binding protein genes in Encarsia formosa by antennal transcriptome analysis.</title>
        <authorList>
            <person name="He Y."/>
        </authorList>
    </citation>
    <scope>NUCLEOTIDE SEQUENCE</scope>
    <source>
        <tissue evidence="2">Antenna</tissue>
    </source>
</reference>
<dbReference type="InterPro" id="IPR006170">
    <property type="entry name" value="PBP/GOBP"/>
</dbReference>
<name>A0A514TTY9_ENCFO</name>
<dbReference type="SUPFAM" id="SSF47565">
    <property type="entry name" value="Insect pheromone/odorant-binding proteins"/>
    <property type="match status" value="1"/>
</dbReference>
<dbReference type="InterPro" id="IPR036728">
    <property type="entry name" value="PBP_GOBP_sf"/>
</dbReference>
<dbReference type="CDD" id="cd23992">
    <property type="entry name" value="PBP_GOBP"/>
    <property type="match status" value="1"/>
</dbReference>
<sequence length="141" mass="15770">MKAFVLLFVATCYFTGAFSHHHPDHHDHGGHDHAGHKNLTEEQKAKIHADVDECIIESKVDRGLFEDMAHGREFTPTRELDCFAACVFKKMGSMTADGTVVEKPEDSDKAKECKKLTGKDECETAGKIMGCFYKNDLIPEL</sequence>
<dbReference type="EMBL" id="MK990495">
    <property type="protein sequence ID" value="QDJ95973.1"/>
    <property type="molecule type" value="mRNA"/>
</dbReference>
<dbReference type="GO" id="GO:0005549">
    <property type="term" value="F:odorant binding"/>
    <property type="evidence" value="ECO:0007669"/>
    <property type="project" value="InterPro"/>
</dbReference>
<dbReference type="Gene3D" id="1.10.238.20">
    <property type="entry name" value="Pheromone/general odorant binding protein domain"/>
    <property type="match status" value="1"/>
</dbReference>
<dbReference type="AlphaFoldDB" id="A0A514TTY9"/>
<keyword evidence="1" id="KW-0732">Signal</keyword>
<accession>A0A514TTY9</accession>
<proteinExistence type="evidence at transcript level"/>
<dbReference type="Pfam" id="PF01395">
    <property type="entry name" value="PBP_GOBP"/>
    <property type="match status" value="1"/>
</dbReference>
<feature type="signal peptide" evidence="1">
    <location>
        <begin position="1"/>
        <end position="19"/>
    </location>
</feature>
<dbReference type="SMART" id="SM00708">
    <property type="entry name" value="PhBP"/>
    <property type="match status" value="1"/>
</dbReference>
<organism evidence="2">
    <name type="scientific">Encarsia formosa</name>
    <name type="common">Whitefly parasite</name>
    <dbReference type="NCBI Taxonomy" id="32400"/>
    <lineage>
        <taxon>Eukaryota</taxon>
        <taxon>Metazoa</taxon>
        <taxon>Ecdysozoa</taxon>
        <taxon>Arthropoda</taxon>
        <taxon>Hexapoda</taxon>
        <taxon>Insecta</taxon>
        <taxon>Pterygota</taxon>
        <taxon>Neoptera</taxon>
        <taxon>Endopterygota</taxon>
        <taxon>Hymenoptera</taxon>
        <taxon>Apocrita</taxon>
        <taxon>Proctotrupomorpha</taxon>
        <taxon>Chalcidoidea</taxon>
        <taxon>Aphelinidae</taxon>
        <taxon>Coccophaginae</taxon>
        <taxon>Encarsia</taxon>
    </lineage>
</organism>
<evidence type="ECO:0000313" key="2">
    <source>
        <dbReference type="EMBL" id="QDJ95973.1"/>
    </source>
</evidence>
<feature type="chain" id="PRO_5022222051" evidence="1">
    <location>
        <begin position="20"/>
        <end position="141"/>
    </location>
</feature>
<protein>
    <submittedName>
        <fullName evidence="2">Odorant-binding protein 30</fullName>
    </submittedName>
</protein>
<evidence type="ECO:0000256" key="1">
    <source>
        <dbReference type="SAM" id="SignalP"/>
    </source>
</evidence>